<keyword evidence="1" id="KW-0472">Membrane</keyword>
<gene>
    <name evidence="2" type="ORF">GCM10023176_00030</name>
</gene>
<dbReference type="EMBL" id="BAABGU010000001">
    <property type="protein sequence ID" value="GAA4561442.1"/>
    <property type="molecule type" value="Genomic_DNA"/>
</dbReference>
<sequence length="233" mass="24780">MDPIDEAITTAEREWRAYGVHRQDRAMLAADLRLELQSAAADDVTPEQFLGADLRGFARRLADEAGVRRAQPEYGRGVRTALTGAVFGACVGAIVLVLVYPLLVTWFDMPRGFRIPAPGRAGRLAAIVLAVLLYYGTAAALAAGGAFIAVRARLGDLPRIRQTANAMIVLLPVAGAVVTPITMGFAKAVGYSTHPLIVAIEAALVTTAVVGAILVARRWSLRDHGRKETQVAA</sequence>
<name>A0ABP8S5I6_9ACTN</name>
<reference evidence="3" key="1">
    <citation type="journal article" date="2019" name="Int. J. Syst. Evol. Microbiol.">
        <title>The Global Catalogue of Microorganisms (GCM) 10K type strain sequencing project: providing services to taxonomists for standard genome sequencing and annotation.</title>
        <authorList>
            <consortium name="The Broad Institute Genomics Platform"/>
            <consortium name="The Broad Institute Genome Sequencing Center for Infectious Disease"/>
            <person name="Wu L."/>
            <person name="Ma J."/>
        </authorList>
    </citation>
    <scope>NUCLEOTIDE SEQUENCE [LARGE SCALE GENOMIC DNA]</scope>
    <source>
        <strain evidence="3">JCM 3175</strain>
    </source>
</reference>
<comment type="caution">
    <text evidence="2">The sequence shown here is derived from an EMBL/GenBank/DDBJ whole genome shotgun (WGS) entry which is preliminary data.</text>
</comment>
<feature type="transmembrane region" description="Helical" evidence="1">
    <location>
        <begin position="124"/>
        <end position="152"/>
    </location>
</feature>
<keyword evidence="1" id="KW-1133">Transmembrane helix</keyword>
<evidence type="ECO:0000313" key="2">
    <source>
        <dbReference type="EMBL" id="GAA4561442.1"/>
    </source>
</evidence>
<evidence type="ECO:0000313" key="3">
    <source>
        <dbReference type="Proteomes" id="UP001500307"/>
    </source>
</evidence>
<organism evidence="2 3">
    <name type="scientific">Micromonospora coerulea</name>
    <dbReference type="NCBI Taxonomy" id="47856"/>
    <lineage>
        <taxon>Bacteria</taxon>
        <taxon>Bacillati</taxon>
        <taxon>Actinomycetota</taxon>
        <taxon>Actinomycetes</taxon>
        <taxon>Micromonosporales</taxon>
        <taxon>Micromonosporaceae</taxon>
        <taxon>Micromonospora</taxon>
    </lineage>
</organism>
<proteinExistence type="predicted"/>
<feature type="transmembrane region" description="Helical" evidence="1">
    <location>
        <begin position="164"/>
        <end position="185"/>
    </location>
</feature>
<evidence type="ECO:0000256" key="1">
    <source>
        <dbReference type="SAM" id="Phobius"/>
    </source>
</evidence>
<dbReference type="RefSeq" id="WP_346115645.1">
    <property type="nucleotide sequence ID" value="NZ_BAABGU010000001.1"/>
</dbReference>
<feature type="transmembrane region" description="Helical" evidence="1">
    <location>
        <begin position="81"/>
        <end position="104"/>
    </location>
</feature>
<keyword evidence="3" id="KW-1185">Reference proteome</keyword>
<accession>A0ABP8S5I6</accession>
<feature type="transmembrane region" description="Helical" evidence="1">
    <location>
        <begin position="197"/>
        <end position="216"/>
    </location>
</feature>
<keyword evidence="1" id="KW-0812">Transmembrane</keyword>
<protein>
    <submittedName>
        <fullName evidence="2">Uncharacterized protein</fullName>
    </submittedName>
</protein>
<dbReference type="Proteomes" id="UP001500307">
    <property type="component" value="Unassembled WGS sequence"/>
</dbReference>